<gene>
    <name evidence="1" type="ORF">CC77DRAFT_98248</name>
</gene>
<keyword evidence="2" id="KW-1185">Reference proteome</keyword>
<dbReference type="RefSeq" id="XP_018385533.1">
    <property type="nucleotide sequence ID" value="XM_018536118.1"/>
</dbReference>
<protein>
    <submittedName>
        <fullName evidence="1">DUF1763-domain-containing protein</fullName>
    </submittedName>
</protein>
<dbReference type="KEGG" id="aalt:CC77DRAFT_98248"/>
<organism evidence="1 2">
    <name type="scientific">Alternaria alternata</name>
    <name type="common">Alternaria rot fungus</name>
    <name type="synonym">Torula alternata</name>
    <dbReference type="NCBI Taxonomy" id="5599"/>
    <lineage>
        <taxon>Eukaryota</taxon>
        <taxon>Fungi</taxon>
        <taxon>Dikarya</taxon>
        <taxon>Ascomycota</taxon>
        <taxon>Pezizomycotina</taxon>
        <taxon>Dothideomycetes</taxon>
        <taxon>Pleosporomycetidae</taxon>
        <taxon>Pleosporales</taxon>
        <taxon>Pleosporineae</taxon>
        <taxon>Pleosporaceae</taxon>
        <taxon>Alternaria</taxon>
        <taxon>Alternaria sect. Alternaria</taxon>
        <taxon>Alternaria alternata complex</taxon>
    </lineage>
</organism>
<sequence>MSQQAIVHAYRHLYRHSLRAIQFSKPARYTLRDRIRLAFRKGSAADYEPQRIRNTLEFLQYATKESGLEHKIVKNLMFVWHVQDTGGRLKHIPKNLTRDEIEIKTTVYDTFNHNIRMLNESMGLCLPAMTVRDPS</sequence>
<dbReference type="GeneID" id="29121712"/>
<reference evidence="1 2" key="1">
    <citation type="submission" date="2016-05" db="EMBL/GenBank/DDBJ databases">
        <title>Comparative analysis of secretome profiles of manganese(II)-oxidizing ascomycete fungi.</title>
        <authorList>
            <consortium name="DOE Joint Genome Institute"/>
            <person name="Zeiner C.A."/>
            <person name="Purvine S.O."/>
            <person name="Zink E.M."/>
            <person name="Wu S."/>
            <person name="Pasa-Tolic L."/>
            <person name="Chaput D.L."/>
            <person name="Haridas S."/>
            <person name="Grigoriev I.V."/>
            <person name="Santelli C.M."/>
            <person name="Hansel C.M."/>
        </authorList>
    </citation>
    <scope>NUCLEOTIDE SEQUENCE [LARGE SCALE GENOMIC DNA]</scope>
    <source>
        <strain evidence="1 2">SRC1lrK2f</strain>
    </source>
</reference>
<dbReference type="Proteomes" id="UP000077248">
    <property type="component" value="Unassembled WGS sequence"/>
</dbReference>
<evidence type="ECO:0000313" key="1">
    <source>
        <dbReference type="EMBL" id="OAG20112.1"/>
    </source>
</evidence>
<name>A0A177DM71_ALTAL</name>
<accession>A0A177DM71</accession>
<proteinExistence type="predicted"/>
<dbReference type="VEuPathDB" id="FungiDB:CC77DRAFT_98248"/>
<dbReference type="EMBL" id="KV441479">
    <property type="protein sequence ID" value="OAG20112.1"/>
    <property type="molecule type" value="Genomic_DNA"/>
</dbReference>
<dbReference type="OMA" id="KSMGLCL"/>
<dbReference type="AlphaFoldDB" id="A0A177DM71"/>
<evidence type="ECO:0000313" key="2">
    <source>
        <dbReference type="Proteomes" id="UP000077248"/>
    </source>
</evidence>